<evidence type="ECO:0000313" key="2">
    <source>
        <dbReference type="Proteomes" id="UP001458880"/>
    </source>
</evidence>
<reference evidence="1 2" key="1">
    <citation type="journal article" date="2024" name="BMC Genomics">
        <title>De novo assembly and annotation of Popillia japonica's genome with initial clues to its potential as an invasive pest.</title>
        <authorList>
            <person name="Cucini C."/>
            <person name="Boschi S."/>
            <person name="Funari R."/>
            <person name="Cardaioli E."/>
            <person name="Iannotti N."/>
            <person name="Marturano G."/>
            <person name="Paoli F."/>
            <person name="Bruttini M."/>
            <person name="Carapelli A."/>
            <person name="Frati F."/>
            <person name="Nardi F."/>
        </authorList>
    </citation>
    <scope>NUCLEOTIDE SEQUENCE [LARGE SCALE GENOMIC DNA]</scope>
    <source>
        <strain evidence="1">DMR45628</strain>
    </source>
</reference>
<dbReference type="Proteomes" id="UP001458880">
    <property type="component" value="Unassembled WGS sequence"/>
</dbReference>
<protein>
    <submittedName>
        <fullName evidence="1">Uncharacterized protein</fullName>
    </submittedName>
</protein>
<keyword evidence="2" id="KW-1185">Reference proteome</keyword>
<gene>
    <name evidence="1" type="ORF">QE152_g26566</name>
</gene>
<dbReference type="EMBL" id="JASPKY010000308">
    <property type="protein sequence ID" value="KAK9709514.1"/>
    <property type="molecule type" value="Genomic_DNA"/>
</dbReference>
<proteinExistence type="predicted"/>
<organism evidence="1 2">
    <name type="scientific">Popillia japonica</name>
    <name type="common">Japanese beetle</name>
    <dbReference type="NCBI Taxonomy" id="7064"/>
    <lineage>
        <taxon>Eukaryota</taxon>
        <taxon>Metazoa</taxon>
        <taxon>Ecdysozoa</taxon>
        <taxon>Arthropoda</taxon>
        <taxon>Hexapoda</taxon>
        <taxon>Insecta</taxon>
        <taxon>Pterygota</taxon>
        <taxon>Neoptera</taxon>
        <taxon>Endopterygota</taxon>
        <taxon>Coleoptera</taxon>
        <taxon>Polyphaga</taxon>
        <taxon>Scarabaeiformia</taxon>
        <taxon>Scarabaeidae</taxon>
        <taxon>Rutelinae</taxon>
        <taxon>Popillia</taxon>
    </lineage>
</organism>
<name>A0AAW1JWP4_POPJA</name>
<evidence type="ECO:0000313" key="1">
    <source>
        <dbReference type="EMBL" id="KAK9709514.1"/>
    </source>
</evidence>
<sequence length="115" mass="13635">MISIPYWWSNAIAKQREECNSARRRLTRSGKRPGINMEGLVEPTETDKLKKKELAKQTRDAKKRHWDSLRQELKEDIWGGAYKIVTKRLNILTQYELNIDRKRHVVKGLFPSTRE</sequence>
<accession>A0AAW1JWP4</accession>
<comment type="caution">
    <text evidence="1">The sequence shown here is derived from an EMBL/GenBank/DDBJ whole genome shotgun (WGS) entry which is preliminary data.</text>
</comment>
<dbReference type="AlphaFoldDB" id="A0AAW1JWP4"/>